<evidence type="ECO:0000259" key="2">
    <source>
        <dbReference type="PROSITE" id="PS50146"/>
    </source>
</evidence>
<dbReference type="GO" id="GO:0005829">
    <property type="term" value="C:cytosol"/>
    <property type="evidence" value="ECO:0007669"/>
    <property type="project" value="TreeGrafter"/>
</dbReference>
<dbReference type="SUPFAM" id="SSF111331">
    <property type="entry name" value="NAD kinase/diacylglycerol kinase-like"/>
    <property type="match status" value="1"/>
</dbReference>
<dbReference type="Pfam" id="PF00781">
    <property type="entry name" value="DAGK_cat"/>
    <property type="match status" value="1"/>
</dbReference>
<comment type="caution">
    <text evidence="3">The sequence shown here is derived from an EMBL/GenBank/DDBJ whole genome shotgun (WGS) entry which is preliminary data.</text>
</comment>
<dbReference type="Pfam" id="PF19279">
    <property type="entry name" value="YegS_C"/>
    <property type="match status" value="1"/>
</dbReference>
<dbReference type="Proteomes" id="UP000431744">
    <property type="component" value="Unassembled WGS sequence"/>
</dbReference>
<dbReference type="InterPro" id="IPR001206">
    <property type="entry name" value="Diacylglycerol_kinase_cat_dom"/>
</dbReference>
<dbReference type="InterPro" id="IPR016064">
    <property type="entry name" value="NAD/diacylglycerol_kinase_sf"/>
</dbReference>
<feature type="domain" description="DAGKc" evidence="2">
    <location>
        <begin position="97"/>
        <end position="178"/>
    </location>
</feature>
<dbReference type="GO" id="GO:0016301">
    <property type="term" value="F:kinase activity"/>
    <property type="evidence" value="ECO:0007669"/>
    <property type="project" value="InterPro"/>
</dbReference>
<dbReference type="InterPro" id="IPR045540">
    <property type="entry name" value="YegS/DAGK_C"/>
</dbReference>
<evidence type="ECO:0000313" key="4">
    <source>
        <dbReference type="Proteomes" id="UP000431744"/>
    </source>
</evidence>
<dbReference type="PANTHER" id="PTHR30492:SF0">
    <property type="entry name" value="METHYLGLYOXAL SYNTHASE"/>
    <property type="match status" value="1"/>
</dbReference>
<dbReference type="EMBL" id="WBJY01000001">
    <property type="protein sequence ID" value="KAB1648968.1"/>
    <property type="molecule type" value="Genomic_DNA"/>
</dbReference>
<dbReference type="InterPro" id="IPR017438">
    <property type="entry name" value="ATP-NAD_kinase_N"/>
</dbReference>
<dbReference type="GO" id="GO:0008929">
    <property type="term" value="F:methylglyoxal synthase activity"/>
    <property type="evidence" value="ECO:0007669"/>
    <property type="project" value="InterPro"/>
</dbReference>
<dbReference type="Gene3D" id="3.40.50.10330">
    <property type="entry name" value="Probable inorganic polyphosphate/atp-NAD kinase, domain 1"/>
    <property type="match status" value="1"/>
</dbReference>
<evidence type="ECO:0000313" key="3">
    <source>
        <dbReference type="EMBL" id="KAB1648968.1"/>
    </source>
</evidence>
<dbReference type="InterPro" id="IPR004363">
    <property type="entry name" value="Methylgl_synth"/>
</dbReference>
<organism evidence="3 4">
    <name type="scientific">Pseudoclavibacter endophyticus</name>
    <dbReference type="NCBI Taxonomy" id="1778590"/>
    <lineage>
        <taxon>Bacteria</taxon>
        <taxon>Bacillati</taxon>
        <taxon>Actinomycetota</taxon>
        <taxon>Actinomycetes</taxon>
        <taxon>Micrococcales</taxon>
        <taxon>Microbacteriaceae</taxon>
        <taxon>Pseudoclavibacter</taxon>
    </lineage>
</organism>
<sequence>MPNDPQPTGNAPRAAIIAHPGKVDMDALHSAVRAAERRYGWHESAWYETTPERLGDALAREALGFHPAGGDGPHDDDDTDGEPPRAENAAAESEAAVDDVTHPPKPDLVIAAGGDGTVRAVAATLQNTGIPLGIVPAGTGNLLARNLGIDVNNVAAAVETAFAGNDARIDTGLATAERPDGTREDFVFTVLGGVGIDAGMIANTPSGLKRKVGWLAYLTGIVRSIRAGAHFTARVRVGVDHSHPVRAQSIMVGNCGLMPGGMMLLPDASTDDGLLDMCVLRPRGLLGWVKVWARISWQTLVARSHQQSGRTVFGRSRDIRALRYEQGAEVVFRLTSGPQEFEIDGEAVGEIVAARLQVQPLALTVRTPTGKASRQRLLLDEVVARSDLQRRRMRRRMARARSRLSTAARATNEAVTEGADAVGTAVAEGASTVGTAVAEGASTVGTAVAEGASTVGTAVAEGASTVGTAVAEGASTVSTAAGDAAEAARDAITEPAESAGLAAVGDPRKEPAQK</sequence>
<keyword evidence="4" id="KW-1185">Reference proteome</keyword>
<gene>
    <name evidence="3" type="ORF">F8O04_01340</name>
</gene>
<dbReference type="GO" id="GO:0019242">
    <property type="term" value="P:methylglyoxal biosynthetic process"/>
    <property type="evidence" value="ECO:0007669"/>
    <property type="project" value="InterPro"/>
</dbReference>
<feature type="region of interest" description="Disordered" evidence="1">
    <location>
        <begin position="480"/>
        <end position="514"/>
    </location>
</feature>
<dbReference type="PROSITE" id="PS50146">
    <property type="entry name" value="DAGK"/>
    <property type="match status" value="1"/>
</dbReference>
<feature type="region of interest" description="Disordered" evidence="1">
    <location>
        <begin position="63"/>
        <end position="104"/>
    </location>
</feature>
<dbReference type="OrthoDB" id="3171056at2"/>
<dbReference type="PANTHER" id="PTHR30492">
    <property type="entry name" value="METHYLGLYOXAL SYNTHASE"/>
    <property type="match status" value="1"/>
</dbReference>
<reference evidence="3 4" key="1">
    <citation type="submission" date="2019-09" db="EMBL/GenBank/DDBJ databases">
        <title>Phylogeny of genus Pseudoclavibacter and closely related genus.</title>
        <authorList>
            <person name="Li Y."/>
        </authorList>
    </citation>
    <scope>NUCLEOTIDE SEQUENCE [LARGE SCALE GENOMIC DNA]</scope>
    <source>
        <strain evidence="3 4">EGI 60007</strain>
    </source>
</reference>
<dbReference type="Gene3D" id="1.10.287.700">
    <property type="entry name" value="Helix hairpin bin"/>
    <property type="match status" value="1"/>
</dbReference>
<name>A0A6H9WLP4_9MICO</name>
<evidence type="ECO:0000256" key="1">
    <source>
        <dbReference type="SAM" id="MobiDB-lite"/>
    </source>
</evidence>
<dbReference type="Gene3D" id="2.60.200.40">
    <property type="match status" value="1"/>
</dbReference>
<accession>A0A6H9WLP4</accession>
<protein>
    <recommendedName>
        <fullName evidence="2">DAGKc domain-containing protein</fullName>
    </recommendedName>
</protein>
<dbReference type="RefSeq" id="WP_158027521.1">
    <property type="nucleotide sequence ID" value="NZ_WBJY01000001.1"/>
</dbReference>
<dbReference type="AlphaFoldDB" id="A0A6H9WLP4"/>
<proteinExistence type="predicted"/>